<reference evidence="12" key="2">
    <citation type="submission" date="2020-05" db="UniProtKB">
        <authorList>
            <consortium name="EnsemblMetazoa"/>
        </authorList>
    </citation>
    <scope>IDENTIFICATION</scope>
    <source>
        <strain evidence="12">Epiroticus2</strain>
    </source>
</reference>
<evidence type="ECO:0000256" key="9">
    <source>
        <dbReference type="SAM" id="Phobius"/>
    </source>
</evidence>
<keyword evidence="3" id="KW-0217">Developmental protein</keyword>
<keyword evidence="4 9" id="KW-0812">Transmembrane</keyword>
<keyword evidence="6 9" id="KW-1133">Transmembrane helix</keyword>
<evidence type="ECO:0000256" key="1">
    <source>
        <dbReference type="ARBA" id="ARBA00004479"/>
    </source>
</evidence>
<dbReference type="Pfam" id="PF03568">
    <property type="entry name" value="Separin_C"/>
    <property type="match status" value="1"/>
</dbReference>
<evidence type="ECO:0000256" key="5">
    <source>
        <dbReference type="ARBA" id="ARBA00022729"/>
    </source>
</evidence>
<evidence type="ECO:0000259" key="11">
    <source>
        <dbReference type="PROSITE" id="PS51700"/>
    </source>
</evidence>
<keyword evidence="13" id="KW-1185">Reference proteome</keyword>
<evidence type="ECO:0000256" key="4">
    <source>
        <dbReference type="ARBA" id="ARBA00022692"/>
    </source>
</evidence>
<dbReference type="EnsemblMetazoa" id="AEPI006193-RA">
    <property type="protein sequence ID" value="AEPI006193-PA"/>
    <property type="gene ID" value="AEPI006193"/>
</dbReference>
<dbReference type="SUPFAM" id="SSF101576">
    <property type="entry name" value="Supernatant protein factor (SPF), C-terminal domain"/>
    <property type="match status" value="1"/>
</dbReference>
<dbReference type="GO" id="GO:0006508">
    <property type="term" value="P:proteolysis"/>
    <property type="evidence" value="ECO:0007669"/>
    <property type="project" value="InterPro"/>
</dbReference>
<dbReference type="GO" id="GO:0012505">
    <property type="term" value="C:endomembrane system"/>
    <property type="evidence" value="ECO:0007669"/>
    <property type="project" value="UniProtKB-SubCell"/>
</dbReference>
<dbReference type="GO" id="GO:0004197">
    <property type="term" value="F:cysteine-type endopeptidase activity"/>
    <property type="evidence" value="ECO:0007669"/>
    <property type="project" value="InterPro"/>
</dbReference>
<accession>A0A182PGY4</accession>
<dbReference type="InterPro" id="IPR015720">
    <property type="entry name" value="Emp24-like"/>
</dbReference>
<keyword evidence="5" id="KW-0732">Signal</keyword>
<evidence type="ECO:0000259" key="10">
    <source>
        <dbReference type="PROSITE" id="PS50866"/>
    </source>
</evidence>
<feature type="domain" description="GOLD" evidence="10">
    <location>
        <begin position="626"/>
        <end position="710"/>
    </location>
</feature>
<feature type="domain" description="Peptidase C50" evidence="11">
    <location>
        <begin position="373"/>
        <end position="469"/>
    </location>
</feature>
<evidence type="ECO:0008006" key="14">
    <source>
        <dbReference type="Google" id="ProtNLM"/>
    </source>
</evidence>
<dbReference type="PANTHER" id="PTHR22811">
    <property type="entry name" value="TRANSMEMBRANE EMP24 DOMAIN-CONTAINING PROTEIN"/>
    <property type="match status" value="1"/>
</dbReference>
<dbReference type="VEuPathDB" id="VectorBase:AEPI006193"/>
<sequence length="822" mass="94190">MNPPSADKLSDPPTENTGLLSLEYKLRATVALDEGNKRGAILYQTKSLSASKRQKYSQTSRQCINLDDLIRKVIKVGTNKNQSPTRHSDDYADLCKRCAELPTEWTVIQIAKEYAPRSTSMVHKEMLNESTPIWLTVFRCSDSCEGAPFEPILIPLDAPASKPDHKYSNYFQHITSISTEARKSIASNTSTTASENQANLLEAVEQLISSAVLRTIEWLGPWSNLFIGKFRSAADQKLEGEIFDTIEEFCVNHQINRTGQRLVSLIARRLDLLSELQLFELCDCELLDLDDAQVEALYTLLVSLKQTKFREAREERLNCYPVVLIIDELLDCMPWEMVHPTGEFCRFSNFWTLSELYRTHAKRIKNGYLTLSAKQCCTIINPDKNLEKMSARLQMFYKEWYPDFQQLVDQPPTEREFSEILNTSDVLVYNGHGSGLQFMNGETMLERDINCVTFLFGCDSVRLYSNGLFKDMTGTHLYYNAARCPTVIGALWVLTDLYTDIYSMLLVGNWIPSTNPAYVKQSISSLDTVAFKAGKWQFNKQPSSSKLFIKKHSNLLRLMGDCRLFYHLPQRIRKKENPMALLQRSIMLHQWGWWNPLLTVLLLQLPASHVLALQKELTINVAAGNVDCFFEMAKAGQTIDIEYQVIDGGHGDLDISFELAEVTGRTIFADYKKSDNIHRFPVAYDGEYKFCFDNGFSRTNSKTVFFELIIEREGEQEDPAGWADIDLLEGLTPEEFYDMKVQDMEDAIKRVRNNLTKARQLQDVLRSHEARDRNVAEENYFKVNVWSFFQILVMVAVGTLQVFMVKSLFDVDSRAYKLLTKL</sequence>
<dbReference type="Pfam" id="PF01105">
    <property type="entry name" value="EMP24_GP25L"/>
    <property type="match status" value="1"/>
</dbReference>
<dbReference type="InterPro" id="IPR030397">
    <property type="entry name" value="SEPARIN_core_dom"/>
</dbReference>
<evidence type="ECO:0000256" key="3">
    <source>
        <dbReference type="ARBA" id="ARBA00022473"/>
    </source>
</evidence>
<dbReference type="PROSITE" id="PS51700">
    <property type="entry name" value="SEPARIN"/>
    <property type="match status" value="1"/>
</dbReference>
<keyword evidence="7 9" id="KW-0472">Membrane</keyword>
<dbReference type="PROSITE" id="PS50866">
    <property type="entry name" value="GOLD"/>
    <property type="match status" value="1"/>
</dbReference>
<evidence type="ECO:0000256" key="2">
    <source>
        <dbReference type="ARBA" id="ARBA00007104"/>
    </source>
</evidence>
<organism evidence="12 13">
    <name type="scientific">Anopheles epiroticus</name>
    <dbReference type="NCBI Taxonomy" id="199890"/>
    <lineage>
        <taxon>Eukaryota</taxon>
        <taxon>Metazoa</taxon>
        <taxon>Ecdysozoa</taxon>
        <taxon>Arthropoda</taxon>
        <taxon>Hexapoda</taxon>
        <taxon>Insecta</taxon>
        <taxon>Pterygota</taxon>
        <taxon>Neoptera</taxon>
        <taxon>Endopterygota</taxon>
        <taxon>Diptera</taxon>
        <taxon>Nematocera</taxon>
        <taxon>Culicoidea</taxon>
        <taxon>Culicidae</taxon>
        <taxon>Anophelinae</taxon>
        <taxon>Anopheles</taxon>
    </lineage>
</organism>
<evidence type="ECO:0000313" key="12">
    <source>
        <dbReference type="EnsemblMetazoa" id="AEPI006193-PA"/>
    </source>
</evidence>
<comment type="similarity">
    <text evidence="2">Belongs to the EMP24/GP25L family.</text>
</comment>
<dbReference type="GO" id="GO:0016020">
    <property type="term" value="C:membrane"/>
    <property type="evidence" value="ECO:0007669"/>
    <property type="project" value="UniProtKB-SubCell"/>
</dbReference>
<protein>
    <recommendedName>
        <fullName evidence="14">Separase</fullName>
    </recommendedName>
</protein>
<comment type="subcellular location">
    <subcellularLocation>
        <location evidence="8">Endomembrane system</location>
        <topology evidence="8">Single-pass membrane protein</topology>
    </subcellularLocation>
    <subcellularLocation>
        <location evidence="1">Membrane</location>
        <topology evidence="1">Single-pass type I membrane protein</topology>
    </subcellularLocation>
</comment>
<proteinExistence type="inferred from homology"/>
<dbReference type="SMART" id="SM01190">
    <property type="entry name" value="EMP24_GP25L"/>
    <property type="match status" value="1"/>
</dbReference>
<evidence type="ECO:0000256" key="6">
    <source>
        <dbReference type="ARBA" id="ARBA00022989"/>
    </source>
</evidence>
<name>A0A182PGY4_9DIPT</name>
<dbReference type="InterPro" id="IPR009038">
    <property type="entry name" value="GOLD_dom"/>
</dbReference>
<dbReference type="InterPro" id="IPR036598">
    <property type="entry name" value="GOLD_dom_sf"/>
</dbReference>
<dbReference type="AlphaFoldDB" id="A0A182PGY4"/>
<dbReference type="STRING" id="199890.A0A182PGY4"/>
<evidence type="ECO:0000313" key="13">
    <source>
        <dbReference type="Proteomes" id="UP000075885"/>
    </source>
</evidence>
<evidence type="ECO:0000256" key="7">
    <source>
        <dbReference type="ARBA" id="ARBA00023136"/>
    </source>
</evidence>
<reference evidence="13" key="1">
    <citation type="submission" date="2013-03" db="EMBL/GenBank/DDBJ databases">
        <title>The Genome Sequence of Anopheles epiroticus epiroticus2.</title>
        <authorList>
            <consortium name="The Broad Institute Genomics Platform"/>
            <person name="Neafsey D.E."/>
            <person name="Howell P."/>
            <person name="Walker B."/>
            <person name="Young S.K."/>
            <person name="Zeng Q."/>
            <person name="Gargeya S."/>
            <person name="Fitzgerald M."/>
            <person name="Haas B."/>
            <person name="Abouelleil A."/>
            <person name="Allen A.W."/>
            <person name="Alvarado L."/>
            <person name="Arachchi H.M."/>
            <person name="Berlin A.M."/>
            <person name="Chapman S.B."/>
            <person name="Gainer-Dewar J."/>
            <person name="Goldberg J."/>
            <person name="Griggs A."/>
            <person name="Gujja S."/>
            <person name="Hansen M."/>
            <person name="Howarth C."/>
            <person name="Imamovic A."/>
            <person name="Ireland A."/>
            <person name="Larimer J."/>
            <person name="McCowan C."/>
            <person name="Murphy C."/>
            <person name="Pearson M."/>
            <person name="Poon T.W."/>
            <person name="Priest M."/>
            <person name="Roberts A."/>
            <person name="Saif S."/>
            <person name="Shea T."/>
            <person name="Sisk P."/>
            <person name="Sykes S."/>
            <person name="Wortman J."/>
            <person name="Nusbaum C."/>
            <person name="Birren B."/>
        </authorList>
    </citation>
    <scope>NUCLEOTIDE SEQUENCE [LARGE SCALE GENOMIC DNA]</scope>
    <source>
        <strain evidence="13">Epiroticus2</strain>
    </source>
</reference>
<evidence type="ECO:0000256" key="8">
    <source>
        <dbReference type="ARBA" id="ARBA00037847"/>
    </source>
</evidence>
<dbReference type="Proteomes" id="UP000075885">
    <property type="component" value="Unassembled WGS sequence"/>
</dbReference>
<feature type="transmembrane region" description="Helical" evidence="9">
    <location>
        <begin position="785"/>
        <end position="809"/>
    </location>
</feature>